<keyword evidence="2" id="KW-1185">Reference proteome</keyword>
<proteinExistence type="predicted"/>
<accession>A0ACA9RGP1</accession>
<comment type="caution">
    <text evidence="1">The sequence shown here is derived from an EMBL/GenBank/DDBJ whole genome shotgun (WGS) entry which is preliminary data.</text>
</comment>
<feature type="non-terminal residue" evidence="1">
    <location>
        <position position="52"/>
    </location>
</feature>
<name>A0ACA9RGP1_9GLOM</name>
<dbReference type="Proteomes" id="UP000789920">
    <property type="component" value="Unassembled WGS sequence"/>
</dbReference>
<dbReference type="EMBL" id="CAJVQC010052894">
    <property type="protein sequence ID" value="CAG8792170.1"/>
    <property type="molecule type" value="Genomic_DNA"/>
</dbReference>
<reference evidence="1" key="1">
    <citation type="submission" date="2021-06" db="EMBL/GenBank/DDBJ databases">
        <authorList>
            <person name="Kallberg Y."/>
            <person name="Tangrot J."/>
            <person name="Rosling A."/>
        </authorList>
    </citation>
    <scope>NUCLEOTIDE SEQUENCE</scope>
    <source>
        <strain evidence="1">MA461A</strain>
    </source>
</reference>
<organism evidence="1 2">
    <name type="scientific">Racocetra persica</name>
    <dbReference type="NCBI Taxonomy" id="160502"/>
    <lineage>
        <taxon>Eukaryota</taxon>
        <taxon>Fungi</taxon>
        <taxon>Fungi incertae sedis</taxon>
        <taxon>Mucoromycota</taxon>
        <taxon>Glomeromycotina</taxon>
        <taxon>Glomeromycetes</taxon>
        <taxon>Diversisporales</taxon>
        <taxon>Gigasporaceae</taxon>
        <taxon>Racocetra</taxon>
    </lineage>
</organism>
<protein>
    <submittedName>
        <fullName evidence="1">3902_t:CDS:1</fullName>
    </submittedName>
</protein>
<gene>
    <name evidence="1" type="ORF">RPERSI_LOCUS19351</name>
</gene>
<sequence>MALMLFRPLTPLPQLLLTHIGSLQDTVAAVASSLNYLEKKTKEYSSDSSCKG</sequence>
<evidence type="ECO:0000313" key="1">
    <source>
        <dbReference type="EMBL" id="CAG8792170.1"/>
    </source>
</evidence>
<evidence type="ECO:0000313" key="2">
    <source>
        <dbReference type="Proteomes" id="UP000789920"/>
    </source>
</evidence>